<dbReference type="SUPFAM" id="SSF46785">
    <property type="entry name" value="Winged helix' DNA-binding domain"/>
    <property type="match status" value="1"/>
</dbReference>
<dbReference type="GO" id="GO:0031492">
    <property type="term" value="F:nucleosomal DNA binding"/>
    <property type="evidence" value="ECO:0007669"/>
    <property type="project" value="TreeGrafter"/>
</dbReference>
<accession>A0A5K3FLM0</accession>
<dbReference type="PANTHER" id="PTHR11467">
    <property type="entry name" value="HISTONE H1"/>
    <property type="match status" value="1"/>
</dbReference>
<proteinExistence type="inferred from homology"/>
<evidence type="ECO:0000256" key="6">
    <source>
        <dbReference type="RuleBase" id="RU003894"/>
    </source>
</evidence>
<dbReference type="InterPro" id="IPR005818">
    <property type="entry name" value="Histone_H1/H5_H15"/>
</dbReference>
<dbReference type="GO" id="GO:0006334">
    <property type="term" value="P:nucleosome assembly"/>
    <property type="evidence" value="ECO:0007669"/>
    <property type="project" value="InterPro"/>
</dbReference>
<dbReference type="GO" id="GO:0030261">
    <property type="term" value="P:chromosome condensation"/>
    <property type="evidence" value="ECO:0007669"/>
    <property type="project" value="TreeGrafter"/>
</dbReference>
<comment type="similarity">
    <text evidence="6">Belongs to the histone H1/H5 family.</text>
</comment>
<dbReference type="PROSITE" id="PS51504">
    <property type="entry name" value="H15"/>
    <property type="match status" value="1"/>
</dbReference>
<evidence type="ECO:0000256" key="7">
    <source>
        <dbReference type="SAM" id="MobiDB-lite"/>
    </source>
</evidence>
<dbReference type="AlphaFoldDB" id="A0A5K3FLM0"/>
<evidence type="ECO:0000256" key="5">
    <source>
        <dbReference type="ARBA" id="ARBA00023242"/>
    </source>
</evidence>
<evidence type="ECO:0000313" key="9">
    <source>
        <dbReference type="WBParaSite" id="MCU_009565-RA"/>
    </source>
</evidence>
<dbReference type="InterPro" id="IPR036390">
    <property type="entry name" value="WH_DNA-bd_sf"/>
</dbReference>
<feature type="compositionally biased region" description="Basic residues" evidence="7">
    <location>
        <begin position="75"/>
        <end position="88"/>
    </location>
</feature>
<dbReference type="Gene3D" id="1.10.10.10">
    <property type="entry name" value="Winged helix-like DNA-binding domain superfamily/Winged helix DNA-binding domain"/>
    <property type="match status" value="1"/>
</dbReference>
<dbReference type="PRINTS" id="PR00624">
    <property type="entry name" value="HISTONEH5"/>
</dbReference>
<comment type="subcellular location">
    <subcellularLocation>
        <location evidence="2">Chromosome</location>
    </subcellularLocation>
    <subcellularLocation>
        <location evidence="1 6">Nucleus</location>
    </subcellularLocation>
</comment>
<dbReference type="GO" id="GO:0003690">
    <property type="term" value="F:double-stranded DNA binding"/>
    <property type="evidence" value="ECO:0007669"/>
    <property type="project" value="TreeGrafter"/>
</dbReference>
<dbReference type="GO" id="GO:0030527">
    <property type="term" value="F:structural constituent of chromatin"/>
    <property type="evidence" value="ECO:0007669"/>
    <property type="project" value="InterPro"/>
</dbReference>
<dbReference type="InterPro" id="IPR036388">
    <property type="entry name" value="WH-like_DNA-bd_sf"/>
</dbReference>
<name>A0A5K3FLM0_MESCO</name>
<dbReference type="PANTHER" id="PTHR11467:SF36">
    <property type="entry name" value="HISTONE 24-RELATED"/>
    <property type="match status" value="1"/>
</dbReference>
<evidence type="ECO:0000256" key="3">
    <source>
        <dbReference type="ARBA" id="ARBA00022454"/>
    </source>
</evidence>
<keyword evidence="5 6" id="KW-0539">Nucleus</keyword>
<evidence type="ECO:0000256" key="4">
    <source>
        <dbReference type="ARBA" id="ARBA00023125"/>
    </source>
</evidence>
<reference evidence="9" key="1">
    <citation type="submission" date="2019-11" db="UniProtKB">
        <authorList>
            <consortium name="WormBaseParasite"/>
        </authorList>
    </citation>
    <scope>IDENTIFICATION</scope>
</reference>
<feature type="compositionally biased region" description="Basic residues" evidence="7">
    <location>
        <begin position="112"/>
        <end position="146"/>
    </location>
</feature>
<evidence type="ECO:0000256" key="1">
    <source>
        <dbReference type="ARBA" id="ARBA00004123"/>
    </source>
</evidence>
<sequence>MIIEAIAALKERGGSSRQAIIKYINAHYVVDEKVVDSNVRRALSTATDAGNLVRVKGVGVNGSFKISRKVEKKPIATKKPKKESKKKAVVASKPTKDKSIKKAVGAATKPKAVAKSKKPSAAVKKAKVAKPVKPAVKRTPKKSVKK</sequence>
<dbReference type="GO" id="GO:0045910">
    <property type="term" value="P:negative regulation of DNA recombination"/>
    <property type="evidence" value="ECO:0007669"/>
    <property type="project" value="TreeGrafter"/>
</dbReference>
<dbReference type="SMART" id="SM00526">
    <property type="entry name" value="H15"/>
    <property type="match status" value="1"/>
</dbReference>
<dbReference type="CDD" id="cd00073">
    <property type="entry name" value="H15"/>
    <property type="match status" value="1"/>
</dbReference>
<feature type="domain" description="H15" evidence="8">
    <location>
        <begin position="1"/>
        <end position="68"/>
    </location>
</feature>
<evidence type="ECO:0000256" key="2">
    <source>
        <dbReference type="ARBA" id="ARBA00004286"/>
    </source>
</evidence>
<organism evidence="9">
    <name type="scientific">Mesocestoides corti</name>
    <name type="common">Flatworm</name>
    <dbReference type="NCBI Taxonomy" id="53468"/>
    <lineage>
        <taxon>Eukaryota</taxon>
        <taxon>Metazoa</taxon>
        <taxon>Spiralia</taxon>
        <taxon>Lophotrochozoa</taxon>
        <taxon>Platyhelminthes</taxon>
        <taxon>Cestoda</taxon>
        <taxon>Eucestoda</taxon>
        <taxon>Cyclophyllidea</taxon>
        <taxon>Mesocestoididae</taxon>
        <taxon>Mesocestoides</taxon>
    </lineage>
</organism>
<evidence type="ECO:0000259" key="8">
    <source>
        <dbReference type="PROSITE" id="PS51504"/>
    </source>
</evidence>
<protein>
    <submittedName>
        <fullName evidence="9">H15 domain-containing protein</fullName>
    </submittedName>
</protein>
<keyword evidence="3 6" id="KW-0158">Chromosome</keyword>
<dbReference type="WBParaSite" id="MCU_009565-RA">
    <property type="protein sequence ID" value="MCU_009565-RA"/>
    <property type="gene ID" value="MCU_009565"/>
</dbReference>
<feature type="region of interest" description="Disordered" evidence="7">
    <location>
        <begin position="69"/>
        <end position="146"/>
    </location>
</feature>
<dbReference type="GO" id="GO:0005634">
    <property type="term" value="C:nucleus"/>
    <property type="evidence" value="ECO:0007669"/>
    <property type="project" value="UniProtKB-SubCell"/>
</dbReference>
<dbReference type="Pfam" id="PF00538">
    <property type="entry name" value="Linker_histone"/>
    <property type="match status" value="1"/>
</dbReference>
<dbReference type="InterPro" id="IPR005819">
    <property type="entry name" value="H1/H5"/>
</dbReference>
<dbReference type="GO" id="GO:0000786">
    <property type="term" value="C:nucleosome"/>
    <property type="evidence" value="ECO:0007669"/>
    <property type="project" value="InterPro"/>
</dbReference>
<keyword evidence="4 6" id="KW-0238">DNA-binding</keyword>